<feature type="binding site" description="covalent" evidence="9">
    <location>
        <position position="190"/>
    </location>
    <ligand>
        <name>heme c</name>
        <dbReference type="ChEBI" id="CHEBI:61717"/>
        <label>2</label>
    </ligand>
</feature>
<evidence type="ECO:0000256" key="6">
    <source>
        <dbReference type="ARBA" id="ARBA00022737"/>
    </source>
</evidence>
<evidence type="ECO:0000256" key="3">
    <source>
        <dbReference type="ARBA" id="ARBA00022617"/>
    </source>
</evidence>
<feature type="chain" id="PRO_5009099790" evidence="11">
    <location>
        <begin position="23"/>
        <end position="406"/>
    </location>
</feature>
<feature type="signal peptide" evidence="11">
    <location>
        <begin position="1"/>
        <end position="22"/>
    </location>
</feature>
<dbReference type="RefSeq" id="WP_069689573.1">
    <property type="nucleotide sequence ID" value="NZ_CP017147.1"/>
</dbReference>
<keyword evidence="14" id="KW-1185">Reference proteome</keyword>
<keyword evidence="3 9" id="KW-0349">Heme</keyword>
<dbReference type="Proteomes" id="UP000094969">
    <property type="component" value="Chromosome"/>
</dbReference>
<dbReference type="OrthoDB" id="9811281at2"/>
<evidence type="ECO:0000259" key="12">
    <source>
        <dbReference type="PROSITE" id="PS51007"/>
    </source>
</evidence>
<feature type="domain" description="Cytochrome c" evidence="12">
    <location>
        <begin position="295"/>
        <end position="385"/>
    </location>
</feature>
<evidence type="ECO:0000313" key="13">
    <source>
        <dbReference type="EMBL" id="AOO80353.1"/>
    </source>
</evidence>
<dbReference type="GO" id="GO:0016614">
    <property type="term" value="F:oxidoreductase activity, acting on CH-OH group of donors"/>
    <property type="evidence" value="ECO:0007669"/>
    <property type="project" value="InterPro"/>
</dbReference>
<dbReference type="PROSITE" id="PS51007">
    <property type="entry name" value="CYTC"/>
    <property type="match status" value="3"/>
</dbReference>
<dbReference type="Pfam" id="PF00034">
    <property type="entry name" value="Cytochrom_C"/>
    <property type="match status" value="3"/>
</dbReference>
<dbReference type="InterPro" id="IPR014353">
    <property type="entry name" value="Membr-bd_ADH_cyt_c"/>
</dbReference>
<keyword evidence="5 11" id="KW-0732">Signal</keyword>
<evidence type="ECO:0000256" key="7">
    <source>
        <dbReference type="ARBA" id="ARBA00023004"/>
    </source>
</evidence>
<name>A0A1D7TZ05_9HYPH</name>
<evidence type="ECO:0000256" key="9">
    <source>
        <dbReference type="PIRSR" id="PIRSR000018-50"/>
    </source>
</evidence>
<keyword evidence="6" id="KW-0677">Repeat</keyword>
<keyword evidence="8" id="KW-0472">Membrane</keyword>
<dbReference type="GO" id="GO:0020037">
    <property type="term" value="F:heme binding"/>
    <property type="evidence" value="ECO:0007669"/>
    <property type="project" value="InterPro"/>
</dbReference>
<dbReference type="InterPro" id="IPR009056">
    <property type="entry name" value="Cyt_c-like_dom"/>
</dbReference>
<dbReference type="Gene3D" id="1.10.760.10">
    <property type="entry name" value="Cytochrome c-like domain"/>
    <property type="match status" value="2"/>
</dbReference>
<dbReference type="PANTHER" id="PTHR35008">
    <property type="entry name" value="BLL4482 PROTEIN-RELATED"/>
    <property type="match status" value="1"/>
</dbReference>
<reference evidence="13 14" key="1">
    <citation type="journal article" date="2015" name="Antonie Van Leeuwenhoek">
        <title>Bosea vaviloviae sp. nov., a new species of slow-growing rhizobia isolated from nodules of the relict species Vavilovia formosa (Stev.) Fed.</title>
        <authorList>
            <person name="Safronova V.I."/>
            <person name="Kuznetsova I.G."/>
            <person name="Sazanova A.L."/>
            <person name="Kimeklis A.K."/>
            <person name="Belimov A.A."/>
            <person name="Andronov E.E."/>
            <person name="Pinaev A.G."/>
            <person name="Chizhevskaya E.P."/>
            <person name="Pukhaev A.R."/>
            <person name="Popov K.P."/>
            <person name="Willems A."/>
            <person name="Tikhonovich I.A."/>
        </authorList>
    </citation>
    <scope>NUCLEOTIDE SEQUENCE [LARGE SCALE GENOMIC DNA]</scope>
    <source>
        <strain evidence="13 14">Vaf18</strain>
    </source>
</reference>
<evidence type="ECO:0000256" key="2">
    <source>
        <dbReference type="ARBA" id="ARBA00022475"/>
    </source>
</evidence>
<dbReference type="InterPro" id="IPR051459">
    <property type="entry name" value="Cytochrome_c-type_DH"/>
</dbReference>
<feature type="binding site" description="covalent" evidence="9">
    <location>
        <position position="187"/>
    </location>
    <ligand>
        <name>heme c</name>
        <dbReference type="ChEBI" id="CHEBI:61717"/>
        <label>2</label>
    </ligand>
</feature>
<dbReference type="STRING" id="1526658.BHK69_07635"/>
<evidence type="ECO:0000256" key="5">
    <source>
        <dbReference type="ARBA" id="ARBA00022729"/>
    </source>
</evidence>
<dbReference type="EMBL" id="CP017147">
    <property type="protein sequence ID" value="AOO80353.1"/>
    <property type="molecule type" value="Genomic_DNA"/>
</dbReference>
<evidence type="ECO:0000256" key="11">
    <source>
        <dbReference type="SAM" id="SignalP"/>
    </source>
</evidence>
<feature type="binding site" description="covalent" evidence="9">
    <location>
        <position position="311"/>
    </location>
    <ligand>
        <name>heme c</name>
        <dbReference type="ChEBI" id="CHEBI:61717"/>
        <label>3</label>
    </ligand>
</feature>
<feature type="binding site" description="axial binding residue" evidence="10">
    <location>
        <position position="45"/>
    </location>
    <ligand>
        <name>heme c</name>
        <dbReference type="ChEBI" id="CHEBI:61717"/>
        <label>1</label>
    </ligand>
    <ligandPart>
        <name>Fe</name>
        <dbReference type="ChEBI" id="CHEBI:18248"/>
    </ligandPart>
</feature>
<protein>
    <submittedName>
        <fullName evidence="13">Alcohol dehydrogenase</fullName>
    </submittedName>
</protein>
<dbReference type="AlphaFoldDB" id="A0A1D7TZ05"/>
<accession>A0A1D7TZ05</accession>
<feature type="domain" description="Cytochrome c" evidence="12">
    <location>
        <begin position="17"/>
        <end position="130"/>
    </location>
</feature>
<evidence type="ECO:0000256" key="1">
    <source>
        <dbReference type="ARBA" id="ARBA00004236"/>
    </source>
</evidence>
<evidence type="ECO:0000313" key="14">
    <source>
        <dbReference type="Proteomes" id="UP000094969"/>
    </source>
</evidence>
<organism evidence="13 14">
    <name type="scientific">Bosea vaviloviae</name>
    <dbReference type="NCBI Taxonomy" id="1526658"/>
    <lineage>
        <taxon>Bacteria</taxon>
        <taxon>Pseudomonadati</taxon>
        <taxon>Pseudomonadota</taxon>
        <taxon>Alphaproteobacteria</taxon>
        <taxon>Hyphomicrobiales</taxon>
        <taxon>Boseaceae</taxon>
        <taxon>Bosea</taxon>
    </lineage>
</organism>
<dbReference type="GO" id="GO:0009055">
    <property type="term" value="F:electron transfer activity"/>
    <property type="evidence" value="ECO:0007669"/>
    <property type="project" value="InterPro"/>
</dbReference>
<comment type="subcellular location">
    <subcellularLocation>
        <location evidence="1">Cell membrane</location>
    </subcellularLocation>
</comment>
<evidence type="ECO:0000256" key="4">
    <source>
        <dbReference type="ARBA" id="ARBA00022723"/>
    </source>
</evidence>
<feature type="domain" description="Cytochrome c" evidence="12">
    <location>
        <begin position="172"/>
        <end position="280"/>
    </location>
</feature>
<dbReference type="GO" id="GO:0005506">
    <property type="term" value="F:iron ion binding"/>
    <property type="evidence" value="ECO:0007669"/>
    <property type="project" value="InterPro"/>
</dbReference>
<dbReference type="InterPro" id="IPR036909">
    <property type="entry name" value="Cyt_c-like_dom_sf"/>
</dbReference>
<feature type="binding site" description="axial binding residue" evidence="10">
    <location>
        <position position="191"/>
    </location>
    <ligand>
        <name>heme c</name>
        <dbReference type="ChEBI" id="CHEBI:61717"/>
        <label>2</label>
    </ligand>
    <ligandPart>
        <name>Fe</name>
        <dbReference type="ChEBI" id="CHEBI:18248"/>
    </ligandPart>
</feature>
<dbReference type="PIRSF" id="PIRSF000018">
    <property type="entry name" value="Mb_ADH_cyt_c"/>
    <property type="match status" value="1"/>
</dbReference>
<comment type="cofactor">
    <cofactor evidence="9">
        <name>heme c</name>
        <dbReference type="ChEBI" id="CHEBI:61717"/>
    </cofactor>
    <text evidence="9">Binds 3 heme c groups covalently per subunit.</text>
</comment>
<dbReference type="PANTHER" id="PTHR35008:SF8">
    <property type="entry name" value="ALCOHOL DEHYDROGENASE CYTOCHROME C SUBUNIT"/>
    <property type="match status" value="1"/>
</dbReference>
<feature type="binding site" description="covalent" evidence="9">
    <location>
        <position position="41"/>
    </location>
    <ligand>
        <name>heme c</name>
        <dbReference type="ChEBI" id="CHEBI:61717"/>
        <label>1</label>
    </ligand>
</feature>
<sequence length="406" mass="42919">MKKAALLAGVVAAALVSASGFASDLFDRINAGRYKAVLADCAACHTKPGGQPFAGGAPLDTPFGKLIPSNITPDRETGIGNWSYADFRGALKEGVGKGGKRLYPAMPYPAYSAMTEADIADLWAYFQKIEPVSNRVVSNQLPFPFSIRTVMIGWNLLNFSPSEFKPDPAKSAEWNRGAYLVNGPAHCGTCHTPKSLLGADKTDQFLRAGNLQSWVAPDITNDAHKGIGGWAAEDIVAYLKTGANRFDIASGPMSEVVANSTQYWTDADLTAVATYLKDIKGAGTAPPRPLDAGDPLMLAGKAIFVDRCSACHVSSGEGAPFLFPKLAKAPVVNGDDPTSLIRVVLEGSQAGTTKARPTTPAMPSFAWNLGDAEVASVLSYVRNSWGNAAPAVTPAQVKDMRTKLAR</sequence>
<keyword evidence="7 10" id="KW-0408">Iron</keyword>
<dbReference type="GO" id="GO:0005886">
    <property type="term" value="C:plasma membrane"/>
    <property type="evidence" value="ECO:0007669"/>
    <property type="project" value="UniProtKB-SubCell"/>
</dbReference>
<dbReference type="SUPFAM" id="SSF46626">
    <property type="entry name" value="Cytochrome c"/>
    <property type="match status" value="3"/>
</dbReference>
<evidence type="ECO:0000256" key="8">
    <source>
        <dbReference type="ARBA" id="ARBA00023136"/>
    </source>
</evidence>
<keyword evidence="2" id="KW-1003">Cell membrane</keyword>
<proteinExistence type="predicted"/>
<keyword evidence="4 10" id="KW-0479">Metal-binding</keyword>
<evidence type="ECO:0000256" key="10">
    <source>
        <dbReference type="PIRSR" id="PIRSR000018-51"/>
    </source>
</evidence>
<feature type="binding site" description="covalent" evidence="9">
    <location>
        <position position="308"/>
    </location>
    <ligand>
        <name>heme c</name>
        <dbReference type="ChEBI" id="CHEBI:61717"/>
        <label>3</label>
    </ligand>
</feature>
<gene>
    <name evidence="13" type="ORF">BHK69_07635</name>
</gene>
<dbReference type="KEGG" id="bvv:BHK69_07635"/>
<feature type="binding site" description="axial binding residue" evidence="10">
    <location>
        <position position="312"/>
    </location>
    <ligand>
        <name>heme c</name>
        <dbReference type="ChEBI" id="CHEBI:61717"/>
        <label>3</label>
    </ligand>
    <ligandPart>
        <name>Fe</name>
        <dbReference type="ChEBI" id="CHEBI:18248"/>
    </ligandPart>
</feature>
<feature type="binding site" description="covalent" evidence="9">
    <location>
        <position position="44"/>
    </location>
    <ligand>
        <name>heme c</name>
        <dbReference type="ChEBI" id="CHEBI:61717"/>
        <label>1</label>
    </ligand>
</feature>